<dbReference type="AlphaFoldDB" id="A0AAD9NYZ5"/>
<feature type="region of interest" description="Disordered" evidence="1">
    <location>
        <begin position="1"/>
        <end position="35"/>
    </location>
</feature>
<protein>
    <submittedName>
        <fullName evidence="2">Uncharacterized protein</fullName>
    </submittedName>
</protein>
<proteinExistence type="predicted"/>
<accession>A0AAD9NYZ5</accession>
<evidence type="ECO:0000313" key="2">
    <source>
        <dbReference type="EMBL" id="KAK2185068.1"/>
    </source>
</evidence>
<feature type="compositionally biased region" description="Polar residues" evidence="1">
    <location>
        <begin position="1"/>
        <end position="10"/>
    </location>
</feature>
<evidence type="ECO:0000313" key="3">
    <source>
        <dbReference type="Proteomes" id="UP001209878"/>
    </source>
</evidence>
<comment type="caution">
    <text evidence="2">The sequence shown here is derived from an EMBL/GenBank/DDBJ whole genome shotgun (WGS) entry which is preliminary data.</text>
</comment>
<reference evidence="2" key="1">
    <citation type="journal article" date="2023" name="Mol. Biol. Evol.">
        <title>Third-Generation Sequencing Reveals the Adaptive Role of the Epigenome in Three Deep-Sea Polychaetes.</title>
        <authorList>
            <person name="Perez M."/>
            <person name="Aroh O."/>
            <person name="Sun Y."/>
            <person name="Lan Y."/>
            <person name="Juniper S.K."/>
            <person name="Young C.R."/>
            <person name="Angers B."/>
            <person name="Qian P.Y."/>
        </authorList>
    </citation>
    <scope>NUCLEOTIDE SEQUENCE</scope>
    <source>
        <strain evidence="2">R07B-5</strain>
    </source>
</reference>
<keyword evidence="3" id="KW-1185">Reference proteome</keyword>
<dbReference type="Proteomes" id="UP001209878">
    <property type="component" value="Unassembled WGS sequence"/>
</dbReference>
<gene>
    <name evidence="2" type="ORF">NP493_246g01029</name>
</gene>
<sequence>MDAATNTTDESALIAKARGVPANDASSDETQTDHPPVLTNMEALGHVSELVNYATHTGNQAILEAVMTMQSLVQDHCIKQAAFDKQESITDLFTVQCDMGTCGDMFCRGHSLLTFSYFILR</sequence>
<evidence type="ECO:0000256" key="1">
    <source>
        <dbReference type="SAM" id="MobiDB-lite"/>
    </source>
</evidence>
<organism evidence="2 3">
    <name type="scientific">Ridgeia piscesae</name>
    <name type="common">Tubeworm</name>
    <dbReference type="NCBI Taxonomy" id="27915"/>
    <lineage>
        <taxon>Eukaryota</taxon>
        <taxon>Metazoa</taxon>
        <taxon>Spiralia</taxon>
        <taxon>Lophotrochozoa</taxon>
        <taxon>Annelida</taxon>
        <taxon>Polychaeta</taxon>
        <taxon>Sedentaria</taxon>
        <taxon>Canalipalpata</taxon>
        <taxon>Sabellida</taxon>
        <taxon>Siboglinidae</taxon>
        <taxon>Ridgeia</taxon>
    </lineage>
</organism>
<name>A0AAD9NYZ5_RIDPI</name>
<dbReference type="EMBL" id="JAODUO010000245">
    <property type="protein sequence ID" value="KAK2185068.1"/>
    <property type="molecule type" value="Genomic_DNA"/>
</dbReference>